<dbReference type="Gene3D" id="2.60.120.290">
    <property type="entry name" value="Spermadhesin, CUB domain"/>
    <property type="match status" value="1"/>
</dbReference>
<dbReference type="Proteomes" id="UP000008281">
    <property type="component" value="Unassembled WGS sequence"/>
</dbReference>
<evidence type="ECO:0000259" key="5">
    <source>
        <dbReference type="PROSITE" id="PS01180"/>
    </source>
</evidence>
<dbReference type="EMBL" id="DS268422">
    <property type="protein sequence ID" value="EFO89820.1"/>
    <property type="molecule type" value="Genomic_DNA"/>
</dbReference>
<name>E3M2V8_CAERE</name>
<organism evidence="7">
    <name type="scientific">Caenorhabditis remanei</name>
    <name type="common">Caenorhabditis vulgaris</name>
    <dbReference type="NCBI Taxonomy" id="31234"/>
    <lineage>
        <taxon>Eukaryota</taxon>
        <taxon>Metazoa</taxon>
        <taxon>Ecdysozoa</taxon>
        <taxon>Nematoda</taxon>
        <taxon>Chromadorea</taxon>
        <taxon>Rhabditida</taxon>
        <taxon>Rhabditina</taxon>
        <taxon>Rhabditomorpha</taxon>
        <taxon>Rhabditoidea</taxon>
        <taxon>Rhabditidae</taxon>
        <taxon>Peloderinae</taxon>
        <taxon>Caenorhabditis</taxon>
    </lineage>
</organism>
<keyword evidence="4" id="KW-0732">Signal</keyword>
<sequence length="602" mass="67941">MRHDFWWFLCFLQWLQVNGDTGCDKIYTENDSSGSGKFECHTNGCRIKIDASPVKPIYLNLYKHNERLNIYVTSVARNQTVLLKKLSEETSDRSYLSGLNEGFLLEWKPENCNTSGVPEYRFGHDTLACSCNDKNIELSRHEKIELQSPGFPNFQCPSAQCEYHVSFSKSNTSSAILQRALITIDAKSRDGVNLRLASGSLDVGMNSNMFKTISTSLLVEQNEIKLVYTTPKQLHIGQDGHFKLTIEGLEIENDCDCSLFNVKHYNSDSSRIVTIPSHCEKMYCDWAMAKNSANNKREITISLENGHLKDEFHIWNNVLMEKYSGYQLQQPRKLFITDGSSDTHLFFRRSSVGPKSVIRVSWKTVHGTGCPTASNVDLSTVPQVFISPRYPLNYDFYGNCSLLLTAPENHYININLNDFEVENIHDHLSFYDGNSSSSSLIEHLTGKKSNLTIFSTGKMMFVNFFSDGFHGRRGYHYTAMAVRKPITINDLDNSNNSAVSSLPFNDIMTETVIDPDVQLDSNYSSFNGTDFMHSLEPVQGHVILHFICSVFILVAIALIAIFGAALFKKKIADTNVTTSFVNEMVRFHNDDTGSTVTIENNA</sequence>
<keyword evidence="3" id="KW-0472">Membrane</keyword>
<feature type="domain" description="CUB" evidence="5">
    <location>
        <begin position="370"/>
        <end position="482"/>
    </location>
</feature>
<evidence type="ECO:0000256" key="4">
    <source>
        <dbReference type="SAM" id="SignalP"/>
    </source>
</evidence>
<keyword evidence="1" id="KW-1015">Disulfide bond</keyword>
<dbReference type="InParanoid" id="E3M2V8"/>
<gene>
    <name evidence="6" type="ORF">CRE_07295</name>
</gene>
<protein>
    <recommendedName>
        <fullName evidence="5">CUB domain-containing protein</fullName>
    </recommendedName>
</protein>
<proteinExistence type="predicted"/>
<evidence type="ECO:0000313" key="6">
    <source>
        <dbReference type="EMBL" id="EFO89820.1"/>
    </source>
</evidence>
<evidence type="ECO:0000256" key="1">
    <source>
        <dbReference type="ARBA" id="ARBA00023157"/>
    </source>
</evidence>
<dbReference type="InterPro" id="IPR035914">
    <property type="entry name" value="Sperma_CUB_dom_sf"/>
</dbReference>
<keyword evidence="3" id="KW-1133">Transmembrane helix</keyword>
<dbReference type="AlphaFoldDB" id="E3M2V8"/>
<dbReference type="CDD" id="cd00041">
    <property type="entry name" value="CUB"/>
    <property type="match status" value="1"/>
</dbReference>
<dbReference type="STRING" id="31234.E3M2V8"/>
<dbReference type="PROSITE" id="PS01180">
    <property type="entry name" value="CUB"/>
    <property type="match status" value="1"/>
</dbReference>
<dbReference type="Pfam" id="PF00431">
    <property type="entry name" value="CUB"/>
    <property type="match status" value="1"/>
</dbReference>
<dbReference type="eggNOG" id="ENOG502TC9D">
    <property type="taxonomic scope" value="Eukaryota"/>
</dbReference>
<dbReference type="SMART" id="SM00042">
    <property type="entry name" value="CUB"/>
    <property type="match status" value="1"/>
</dbReference>
<dbReference type="PANTHER" id="PTHR39385:SF4">
    <property type="entry name" value="CUB DOMAIN-CONTAINING PROTEIN"/>
    <property type="match status" value="1"/>
</dbReference>
<comment type="caution">
    <text evidence="2">Lacks conserved residue(s) required for the propagation of feature annotation.</text>
</comment>
<evidence type="ECO:0000313" key="7">
    <source>
        <dbReference type="Proteomes" id="UP000008281"/>
    </source>
</evidence>
<dbReference type="OMA" id="HGRRGYH"/>
<feature type="chain" id="PRO_5003175078" description="CUB domain-containing protein" evidence="4">
    <location>
        <begin position="20"/>
        <end position="602"/>
    </location>
</feature>
<dbReference type="PANTHER" id="PTHR39385">
    <property type="entry name" value="PROTEIN CBG20422"/>
    <property type="match status" value="1"/>
</dbReference>
<evidence type="ECO:0000256" key="2">
    <source>
        <dbReference type="PROSITE-ProRule" id="PRU00059"/>
    </source>
</evidence>
<dbReference type="OrthoDB" id="5876374at2759"/>
<feature type="transmembrane region" description="Helical" evidence="3">
    <location>
        <begin position="542"/>
        <end position="567"/>
    </location>
</feature>
<keyword evidence="3" id="KW-0812">Transmembrane</keyword>
<evidence type="ECO:0000256" key="3">
    <source>
        <dbReference type="SAM" id="Phobius"/>
    </source>
</evidence>
<reference evidence="6" key="1">
    <citation type="submission" date="2007-07" db="EMBL/GenBank/DDBJ databases">
        <title>PCAP assembly of the Caenorhabditis remanei genome.</title>
        <authorList>
            <consortium name="The Caenorhabditis remanei Sequencing Consortium"/>
            <person name="Wilson R.K."/>
        </authorList>
    </citation>
    <scope>NUCLEOTIDE SEQUENCE [LARGE SCALE GENOMIC DNA]</scope>
    <source>
        <strain evidence="6">PB4641</strain>
    </source>
</reference>
<dbReference type="InterPro" id="IPR000859">
    <property type="entry name" value="CUB_dom"/>
</dbReference>
<keyword evidence="7" id="KW-1185">Reference proteome</keyword>
<dbReference type="HOGENOM" id="CLU_024418_0_0_1"/>
<dbReference type="SUPFAM" id="SSF49854">
    <property type="entry name" value="Spermadhesin, CUB domain"/>
    <property type="match status" value="1"/>
</dbReference>
<feature type="signal peptide" evidence="4">
    <location>
        <begin position="1"/>
        <end position="19"/>
    </location>
</feature>
<accession>E3M2V8</accession>